<accession>A0A8S1PIG3</accession>
<dbReference type="OrthoDB" id="338631at2759"/>
<keyword evidence="3" id="KW-1185">Reference proteome</keyword>
<dbReference type="Proteomes" id="UP000692954">
    <property type="component" value="Unassembled WGS sequence"/>
</dbReference>
<sequence length="571" mass="67599">MGYINHLKMDLQKQFQQKGSILLEKQVECLNLKLTLESTNYYCISGQRIKGNQRLMCPECLLNNRGVLNDVSFKDFIVKIQDVKERVCYEVTNSVENYFGQLDGLINDFRQIKIETFQIIDQMINLISMWKKELDGLQTISMRFSLMEEINNKKYFVKMQRRIYKRLQNNHQIKEIGILKLQKEIKDKNNELDKKIIIIIIRKSKIIIINFLIGFFNHEFNIIFGGQFNKYNLLLVTEYITKIAVWKFENGKLIDQNIKFKLGQRVELTVFSKKNNWFMIGMEQGRKIIFFQFLQLANFQIIQKHIKMIISLILNNKEDLLISSSEDKTINILGVDQIKNSLTFIYSLDPPISWVFQITLSLNETKLVSRSDKLILWTLDNNNKWALQILHAKQIDIQGPTTFINEEILVIGELQKSQITFFKIEKGSFQELYNIEIEIIHKSHINIHSKIIYNSDKQVIIIQFGYEIFILKQLQTGNFILNKIQILIYALKLLFLTISNICVINSHYMKQFIYDKYIKFNQFFIVYFYFIALSNFTIKLDLSFKSLLQISLNFSNSKHSLVEYLQQKKLK</sequence>
<comment type="caution">
    <text evidence="2">The sequence shown here is derived from an EMBL/GenBank/DDBJ whole genome shotgun (WGS) entry which is preliminary data.</text>
</comment>
<evidence type="ECO:0000313" key="3">
    <source>
        <dbReference type="Proteomes" id="UP000692954"/>
    </source>
</evidence>
<dbReference type="GO" id="GO:0097361">
    <property type="term" value="C:cytosolic [4Fe-4S] assembly targeting complex"/>
    <property type="evidence" value="ECO:0007669"/>
    <property type="project" value="TreeGrafter"/>
</dbReference>
<dbReference type="PANTHER" id="PTHR19920:SF0">
    <property type="entry name" value="CYTOSOLIC IRON-SULFUR PROTEIN ASSEMBLY PROTEIN CIAO1-RELATED"/>
    <property type="match status" value="1"/>
</dbReference>
<feature type="transmembrane region" description="Helical" evidence="1">
    <location>
        <begin position="486"/>
        <end position="508"/>
    </location>
</feature>
<protein>
    <submittedName>
        <fullName evidence="2">Uncharacterized protein</fullName>
    </submittedName>
</protein>
<dbReference type="AlphaFoldDB" id="A0A8S1PIG3"/>
<organism evidence="2 3">
    <name type="scientific">Paramecium sonneborni</name>
    <dbReference type="NCBI Taxonomy" id="65129"/>
    <lineage>
        <taxon>Eukaryota</taxon>
        <taxon>Sar</taxon>
        <taxon>Alveolata</taxon>
        <taxon>Ciliophora</taxon>
        <taxon>Intramacronucleata</taxon>
        <taxon>Oligohymenophorea</taxon>
        <taxon>Peniculida</taxon>
        <taxon>Parameciidae</taxon>
        <taxon>Paramecium</taxon>
    </lineage>
</organism>
<reference evidence="2" key="1">
    <citation type="submission" date="2021-01" db="EMBL/GenBank/DDBJ databases">
        <authorList>
            <consortium name="Genoscope - CEA"/>
            <person name="William W."/>
        </authorList>
    </citation>
    <scope>NUCLEOTIDE SEQUENCE</scope>
</reference>
<name>A0A8S1PIG3_9CILI</name>
<dbReference type="PANTHER" id="PTHR19920">
    <property type="entry name" value="WD40 PROTEIN CIAO1"/>
    <property type="match status" value="1"/>
</dbReference>
<evidence type="ECO:0000313" key="2">
    <source>
        <dbReference type="EMBL" id="CAD8102906.1"/>
    </source>
</evidence>
<evidence type="ECO:0000256" key="1">
    <source>
        <dbReference type="SAM" id="Phobius"/>
    </source>
</evidence>
<keyword evidence="1" id="KW-0812">Transmembrane</keyword>
<proteinExistence type="predicted"/>
<keyword evidence="1" id="KW-0472">Membrane</keyword>
<feature type="transmembrane region" description="Helical" evidence="1">
    <location>
        <begin position="520"/>
        <end position="538"/>
    </location>
</feature>
<dbReference type="GO" id="GO:0016226">
    <property type="term" value="P:iron-sulfur cluster assembly"/>
    <property type="evidence" value="ECO:0007669"/>
    <property type="project" value="TreeGrafter"/>
</dbReference>
<dbReference type="EMBL" id="CAJJDN010000079">
    <property type="protein sequence ID" value="CAD8102906.1"/>
    <property type="molecule type" value="Genomic_DNA"/>
</dbReference>
<keyword evidence="1" id="KW-1133">Transmembrane helix</keyword>
<gene>
    <name evidence="2" type="ORF">PSON_ATCC_30995.1.T0790020</name>
</gene>